<evidence type="ECO:0000256" key="4">
    <source>
        <dbReference type="ARBA" id="ARBA00047685"/>
    </source>
</evidence>
<evidence type="ECO:0000256" key="1">
    <source>
        <dbReference type="ARBA" id="ARBA00023002"/>
    </source>
</evidence>
<evidence type="ECO:0000256" key="7">
    <source>
        <dbReference type="ARBA" id="ARBA00049714"/>
    </source>
</evidence>
<feature type="domain" description="FAD/NAD(P)-binding" evidence="9">
    <location>
        <begin position="144"/>
        <end position="438"/>
    </location>
</feature>
<evidence type="ECO:0000313" key="11">
    <source>
        <dbReference type="EMBL" id="QBB69720.1"/>
    </source>
</evidence>
<evidence type="ECO:0000313" key="12">
    <source>
        <dbReference type="Proteomes" id="UP000291562"/>
    </source>
</evidence>
<protein>
    <recommendedName>
        <fullName evidence="8">dihydrouracil dehydrogenase (NAD(+))</fullName>
        <ecNumber evidence="8">1.3.1.1</ecNumber>
    </recommendedName>
    <alternativeName>
        <fullName evidence="3">Dihydrothymine dehydrogenase</fullName>
    </alternativeName>
    <alternativeName>
        <fullName evidence="2">Dihydrouracil dehydrogenase</fullName>
    </alternativeName>
</protein>
<evidence type="ECO:0000256" key="5">
    <source>
        <dbReference type="ARBA" id="ARBA00048792"/>
    </source>
</evidence>
<accession>A0A411HH25</accession>
<comment type="function">
    <text evidence="6">Involved in pyrimidine base degradation. Catalyzes physiologically the reduction of uracil to 5,6-dihydrouracil (DHU) by using NADH as a specific cosubstrate. It also catalyzes the reverse reaction and the reduction of thymine to 5,6-dihydrothymine (DHT).</text>
</comment>
<dbReference type="RefSeq" id="WP_129831980.1">
    <property type="nucleotide sequence ID" value="NZ_CP035704.1"/>
</dbReference>
<organism evidence="11 12">
    <name type="scientific">Pseudolysobacter antarcticus</name>
    <dbReference type="NCBI Taxonomy" id="2511995"/>
    <lineage>
        <taxon>Bacteria</taxon>
        <taxon>Pseudomonadati</taxon>
        <taxon>Pseudomonadota</taxon>
        <taxon>Gammaproteobacteria</taxon>
        <taxon>Lysobacterales</taxon>
        <taxon>Rhodanobacteraceae</taxon>
        <taxon>Pseudolysobacter</taxon>
    </lineage>
</organism>
<comment type="catalytic activity">
    <reaction evidence="5">
        <text>5,6-dihydrouracil + NAD(+) = uracil + NADH + H(+)</text>
        <dbReference type="Rhea" id="RHEA:20189"/>
        <dbReference type="ChEBI" id="CHEBI:15378"/>
        <dbReference type="ChEBI" id="CHEBI:15901"/>
        <dbReference type="ChEBI" id="CHEBI:17568"/>
        <dbReference type="ChEBI" id="CHEBI:57540"/>
        <dbReference type="ChEBI" id="CHEBI:57945"/>
        <dbReference type="EC" id="1.3.1.1"/>
    </reaction>
</comment>
<sequence length="459" mass="48385">MLRKETADIAAGRLSAQKLAQNFDDVSPPLDRQNALIAAQRCYYCYDAPCIQACPTGIDIPSFIRRITTDNLAGAARDILGANILGGMCARVCPTEILCEGSCVRNGPDELAPVQIGALQRYATDWVFEQNATLFERAEDTGLRVAVVGAGPAGLACAHALARAGHRVTIFDAREKPGGLNEYGIAAYKVLEFAAREVEWLMSIGGIEWRGGQVLGENLSLGSLQKDHDAVFLGLGLSGVNALGIDGEQLTGVRNAVDFIAELRQCADLSLLKVGRRVVVIGGGNTAIDAAVQSKKLGAESVTMVYRRGANTMGATSAEQAFAKTEGVTIIEWAQPRNIIGSNGAITAIEFEYTQLDEQGRLLGTGDVLRLETDSVLKAIGQVLVAPSSDATNAALLQMQKGRIVVNADFQTSLSGVWAGGDCVGSQTDLTVQAVQDGKLAAASIHRALLQRLSSTGGA</sequence>
<dbReference type="InterPro" id="IPR036188">
    <property type="entry name" value="FAD/NAD-bd_sf"/>
</dbReference>
<dbReference type="PANTHER" id="PTHR43073:SF2">
    <property type="entry name" value="DIHYDROPYRIMIDINE DEHYDROGENASE [NADP(+)]"/>
    <property type="match status" value="1"/>
</dbReference>
<dbReference type="InterPro" id="IPR009051">
    <property type="entry name" value="Helical_ferredxn"/>
</dbReference>
<dbReference type="InterPro" id="IPR023753">
    <property type="entry name" value="FAD/NAD-binding_dom"/>
</dbReference>
<evidence type="ECO:0000256" key="2">
    <source>
        <dbReference type="ARBA" id="ARBA00030119"/>
    </source>
</evidence>
<gene>
    <name evidence="11" type="ORF">ELE36_04660</name>
</gene>
<dbReference type="GO" id="GO:0051536">
    <property type="term" value="F:iron-sulfur cluster binding"/>
    <property type="evidence" value="ECO:0007669"/>
    <property type="project" value="InterPro"/>
</dbReference>
<dbReference type="SUPFAM" id="SSF46548">
    <property type="entry name" value="alpha-helical ferredoxin"/>
    <property type="match status" value="1"/>
</dbReference>
<dbReference type="GO" id="GO:0004159">
    <property type="term" value="F:dihydropyrimidine dehydrogenase (NAD+) activity"/>
    <property type="evidence" value="ECO:0007669"/>
    <property type="project" value="UniProtKB-EC"/>
</dbReference>
<dbReference type="OrthoDB" id="9803192at2"/>
<keyword evidence="12" id="KW-1185">Reference proteome</keyword>
<dbReference type="KEGG" id="xbc:ELE36_04660"/>
<comment type="catalytic activity">
    <reaction evidence="4">
        <text>5,6-dihydrothymine + NAD(+) = thymine + NADH + H(+)</text>
        <dbReference type="Rhea" id="RHEA:28791"/>
        <dbReference type="ChEBI" id="CHEBI:15378"/>
        <dbReference type="ChEBI" id="CHEBI:17821"/>
        <dbReference type="ChEBI" id="CHEBI:27468"/>
        <dbReference type="ChEBI" id="CHEBI:57540"/>
        <dbReference type="ChEBI" id="CHEBI:57945"/>
        <dbReference type="EC" id="1.3.1.1"/>
    </reaction>
</comment>
<dbReference type="InterPro" id="IPR028261">
    <property type="entry name" value="DPD_II"/>
</dbReference>
<dbReference type="Pfam" id="PF07992">
    <property type="entry name" value="Pyr_redox_2"/>
    <property type="match status" value="1"/>
</dbReference>
<feature type="domain" description="Dihydroprymidine dehydrogenase" evidence="10">
    <location>
        <begin position="21"/>
        <end position="131"/>
    </location>
</feature>
<evidence type="ECO:0000256" key="3">
    <source>
        <dbReference type="ARBA" id="ARBA00032722"/>
    </source>
</evidence>
<dbReference type="EC" id="1.3.1.1" evidence="8"/>
<dbReference type="EMBL" id="CP035704">
    <property type="protein sequence ID" value="QBB69720.1"/>
    <property type="molecule type" value="Genomic_DNA"/>
</dbReference>
<dbReference type="PANTHER" id="PTHR43073">
    <property type="entry name" value="DIHYDROPYRIMIDINE DEHYDROGENASE [NADP(+)]"/>
    <property type="match status" value="1"/>
</dbReference>
<evidence type="ECO:0000259" key="10">
    <source>
        <dbReference type="Pfam" id="PF14691"/>
    </source>
</evidence>
<proteinExistence type="predicted"/>
<evidence type="ECO:0000256" key="8">
    <source>
        <dbReference type="ARBA" id="ARBA00049728"/>
    </source>
</evidence>
<dbReference type="Gene3D" id="3.50.50.60">
    <property type="entry name" value="FAD/NAD(P)-binding domain"/>
    <property type="match status" value="2"/>
</dbReference>
<dbReference type="SUPFAM" id="SSF51971">
    <property type="entry name" value="Nucleotide-binding domain"/>
    <property type="match status" value="1"/>
</dbReference>
<dbReference type="Proteomes" id="UP000291562">
    <property type="component" value="Chromosome"/>
</dbReference>
<evidence type="ECO:0000259" key="9">
    <source>
        <dbReference type="Pfam" id="PF07992"/>
    </source>
</evidence>
<dbReference type="PRINTS" id="PR00419">
    <property type="entry name" value="ADXRDTASE"/>
</dbReference>
<name>A0A411HH25_9GAMM</name>
<evidence type="ECO:0000256" key="6">
    <source>
        <dbReference type="ARBA" id="ARBA00049578"/>
    </source>
</evidence>
<dbReference type="Gene3D" id="1.10.1060.10">
    <property type="entry name" value="Alpha-helical ferredoxin"/>
    <property type="match status" value="1"/>
</dbReference>
<reference evidence="11 12" key="1">
    <citation type="submission" date="2019-01" db="EMBL/GenBank/DDBJ databases">
        <title>Pseudolysobacter antarctica gen. nov., sp. nov., isolated from Fildes Peninsula, Antarctica.</title>
        <authorList>
            <person name="Wei Z."/>
            <person name="Peng F."/>
        </authorList>
    </citation>
    <scope>NUCLEOTIDE SEQUENCE [LARGE SCALE GENOMIC DNA]</scope>
    <source>
        <strain evidence="11 12">AQ6-296</strain>
    </source>
</reference>
<keyword evidence="1" id="KW-0560">Oxidoreductase</keyword>
<dbReference type="AlphaFoldDB" id="A0A411HH25"/>
<dbReference type="Pfam" id="PF14691">
    <property type="entry name" value="Fer4_20"/>
    <property type="match status" value="1"/>
</dbReference>
<comment type="subunit">
    <text evidence="7">Heterotetramer of 2 PreA and 2 PreT subunits.</text>
</comment>